<name>A0A8E2WF40_RHILI</name>
<comment type="caution">
    <text evidence="2">The sequence shown here is derived from an EMBL/GenBank/DDBJ whole genome shotgun (WGS) entry which is preliminary data.</text>
</comment>
<proteinExistence type="predicted"/>
<feature type="signal peptide" evidence="1">
    <location>
        <begin position="1"/>
        <end position="22"/>
    </location>
</feature>
<dbReference type="GeneID" id="61051902"/>
<feature type="chain" id="PRO_5034927590" evidence="1">
    <location>
        <begin position="23"/>
        <end position="92"/>
    </location>
</feature>
<evidence type="ECO:0000313" key="2">
    <source>
        <dbReference type="EMBL" id="PWJ93093.1"/>
    </source>
</evidence>
<organism evidence="2 3">
    <name type="scientific">Rhizobium loti</name>
    <name type="common">Mesorhizobium loti</name>
    <dbReference type="NCBI Taxonomy" id="381"/>
    <lineage>
        <taxon>Bacteria</taxon>
        <taxon>Pseudomonadati</taxon>
        <taxon>Pseudomonadota</taxon>
        <taxon>Alphaproteobacteria</taxon>
        <taxon>Hyphomicrobiales</taxon>
        <taxon>Phyllobacteriaceae</taxon>
        <taxon>Mesorhizobium</taxon>
    </lineage>
</organism>
<protein>
    <submittedName>
        <fullName evidence="2">Uncharacterized protein</fullName>
    </submittedName>
</protein>
<evidence type="ECO:0000256" key="1">
    <source>
        <dbReference type="SAM" id="SignalP"/>
    </source>
</evidence>
<sequence length="92" mass="9922">MNIRTTCFGALALAVFSGTAFAGALDSPKMMEPFFTDSGMKTMKSDDEMKAAWAAMSKDDQAMMMKECQDAAMSKPYAPFCEKLKALGGANK</sequence>
<dbReference type="RefSeq" id="WP_109663047.1">
    <property type="nucleotide sequence ID" value="NZ_QGGH01000002.1"/>
</dbReference>
<keyword evidence="1" id="KW-0732">Signal</keyword>
<dbReference type="EMBL" id="QGGH01000002">
    <property type="protein sequence ID" value="PWJ93093.1"/>
    <property type="molecule type" value="Genomic_DNA"/>
</dbReference>
<accession>A0A8E2WF40</accession>
<dbReference type="AlphaFoldDB" id="A0A8E2WF40"/>
<evidence type="ECO:0000313" key="3">
    <source>
        <dbReference type="Proteomes" id="UP000245631"/>
    </source>
</evidence>
<gene>
    <name evidence="2" type="ORF">C8D77_102872</name>
</gene>
<dbReference type="Proteomes" id="UP000245631">
    <property type="component" value="Unassembled WGS sequence"/>
</dbReference>
<reference evidence="2 3" key="1">
    <citation type="submission" date="2018-05" db="EMBL/GenBank/DDBJ databases">
        <title>Genomic Encyclopedia of Type Strains, Phase IV (KMG-IV): sequencing the most valuable type-strain genomes for metagenomic binning, comparative biology and taxonomic classification.</title>
        <authorList>
            <person name="Goeker M."/>
        </authorList>
    </citation>
    <scope>NUCLEOTIDE SEQUENCE [LARGE SCALE GENOMIC DNA]</scope>
    <source>
        <strain evidence="2 3">DSM 2626</strain>
    </source>
</reference>